<dbReference type="Pfam" id="PF03885">
    <property type="entry name" value="DUF327"/>
    <property type="match status" value="1"/>
</dbReference>
<comment type="caution">
    <text evidence="1">The sequence shown here is derived from an EMBL/GenBank/DDBJ whole genome shotgun (WGS) entry which is preliminary data.</text>
</comment>
<dbReference type="AlphaFoldDB" id="A0A4R8GYC5"/>
<accession>A0A4R8GYC5</accession>
<name>A0A4R8GYC5_9FIRM</name>
<gene>
    <name evidence="1" type="ORF">C7959_11456</name>
</gene>
<dbReference type="InterPro" id="IPR024042">
    <property type="entry name" value="TM1646-like_dom_sf"/>
</dbReference>
<evidence type="ECO:0000313" key="2">
    <source>
        <dbReference type="Proteomes" id="UP000295832"/>
    </source>
</evidence>
<evidence type="ECO:0000313" key="1">
    <source>
        <dbReference type="EMBL" id="TDX51307.1"/>
    </source>
</evidence>
<sequence length="146" mass="17074">MKIENKLKNNLNTVRASNKKLLKVNGSKSNFLEELEKVHGQQIKGRLDELLDLIDEQGDRLSKHRTFKELVRYKKMIRKFIGEATEKMYNVEENYSPIQGKIHTIVKSVDNSLEDLTKMILKDQTDQLDILAKLDEVRGMLLDLYR</sequence>
<evidence type="ECO:0008006" key="3">
    <source>
        <dbReference type="Google" id="ProtNLM"/>
    </source>
</evidence>
<keyword evidence="2" id="KW-1185">Reference proteome</keyword>
<dbReference type="Proteomes" id="UP000295832">
    <property type="component" value="Unassembled WGS sequence"/>
</dbReference>
<dbReference type="EMBL" id="SOEG01000014">
    <property type="protein sequence ID" value="TDX51307.1"/>
    <property type="molecule type" value="Genomic_DNA"/>
</dbReference>
<dbReference type="RefSeq" id="WP_134116888.1">
    <property type="nucleotide sequence ID" value="NZ_SOEG01000014.1"/>
</dbReference>
<protein>
    <recommendedName>
        <fullName evidence="3">DUF327 family protein</fullName>
    </recommendedName>
</protein>
<proteinExistence type="predicted"/>
<dbReference type="STRING" id="926561.GCA_000379025_01127"/>
<dbReference type="Gene3D" id="1.20.120.490">
    <property type="entry name" value="Hypothetical protein TM1646-like domain"/>
    <property type="match status" value="1"/>
</dbReference>
<organism evidence="1 2">
    <name type="scientific">Orenia marismortui</name>
    <dbReference type="NCBI Taxonomy" id="46469"/>
    <lineage>
        <taxon>Bacteria</taxon>
        <taxon>Bacillati</taxon>
        <taxon>Bacillota</taxon>
        <taxon>Clostridia</taxon>
        <taxon>Halanaerobiales</taxon>
        <taxon>Halobacteroidaceae</taxon>
        <taxon>Orenia</taxon>
    </lineage>
</organism>
<dbReference type="InterPro" id="IPR005585">
    <property type="entry name" value="DUF327"/>
</dbReference>
<dbReference type="SUPFAM" id="SSF158397">
    <property type="entry name" value="TM1646-like"/>
    <property type="match status" value="1"/>
</dbReference>
<reference evidence="1 2" key="1">
    <citation type="submission" date="2019-03" db="EMBL/GenBank/DDBJ databases">
        <title>Subsurface microbial communities from deep shales in Ohio and West Virginia, USA.</title>
        <authorList>
            <person name="Wrighton K."/>
        </authorList>
    </citation>
    <scope>NUCLEOTIDE SEQUENCE [LARGE SCALE GENOMIC DNA]</scope>
    <source>
        <strain evidence="1 2">MSL 6dP</strain>
    </source>
</reference>